<dbReference type="InterPro" id="IPR029070">
    <property type="entry name" value="Chitinase_insertion_sf"/>
</dbReference>
<dbReference type="SMART" id="SM00636">
    <property type="entry name" value="Glyco_18"/>
    <property type="match status" value="1"/>
</dbReference>
<dbReference type="PROSITE" id="PS51910">
    <property type="entry name" value="GH18_2"/>
    <property type="match status" value="1"/>
</dbReference>
<dbReference type="EMBL" id="KQ964448">
    <property type="protein sequence ID" value="KXN72740.1"/>
    <property type="molecule type" value="Genomic_DNA"/>
</dbReference>
<evidence type="ECO:0000259" key="2">
    <source>
        <dbReference type="PROSITE" id="PS51910"/>
    </source>
</evidence>
<dbReference type="InterPro" id="IPR001223">
    <property type="entry name" value="Glyco_hydro18_cat"/>
</dbReference>
<name>A0A137PCM3_CONC2</name>
<dbReference type="SUPFAM" id="SSF54556">
    <property type="entry name" value="Chitinase insertion domain"/>
    <property type="match status" value="1"/>
</dbReference>
<keyword evidence="3" id="KW-0378">Hydrolase</keyword>
<organism evidence="3 4">
    <name type="scientific">Conidiobolus coronatus (strain ATCC 28846 / CBS 209.66 / NRRL 28638)</name>
    <name type="common">Delacroixia coronata</name>
    <dbReference type="NCBI Taxonomy" id="796925"/>
    <lineage>
        <taxon>Eukaryota</taxon>
        <taxon>Fungi</taxon>
        <taxon>Fungi incertae sedis</taxon>
        <taxon>Zoopagomycota</taxon>
        <taxon>Entomophthoromycotina</taxon>
        <taxon>Entomophthoromycetes</taxon>
        <taxon>Entomophthorales</taxon>
        <taxon>Ancylistaceae</taxon>
        <taxon>Conidiobolus</taxon>
    </lineage>
</organism>
<proteinExistence type="predicted"/>
<dbReference type="STRING" id="796925.A0A137PCM3"/>
<keyword evidence="1" id="KW-0732">Signal</keyword>
<dbReference type="GO" id="GO:0008061">
    <property type="term" value="F:chitin binding"/>
    <property type="evidence" value="ECO:0007669"/>
    <property type="project" value="InterPro"/>
</dbReference>
<dbReference type="InterPro" id="IPR050314">
    <property type="entry name" value="Glycosyl_Hydrlase_18"/>
</dbReference>
<dbReference type="GO" id="GO:0005975">
    <property type="term" value="P:carbohydrate metabolic process"/>
    <property type="evidence" value="ECO:0007669"/>
    <property type="project" value="InterPro"/>
</dbReference>
<evidence type="ECO:0000256" key="1">
    <source>
        <dbReference type="SAM" id="SignalP"/>
    </source>
</evidence>
<evidence type="ECO:0000313" key="3">
    <source>
        <dbReference type="EMBL" id="KXN72740.1"/>
    </source>
</evidence>
<dbReference type="Gene3D" id="3.20.20.80">
    <property type="entry name" value="Glycosidases"/>
    <property type="match status" value="1"/>
</dbReference>
<evidence type="ECO:0000313" key="4">
    <source>
        <dbReference type="Proteomes" id="UP000070444"/>
    </source>
</evidence>
<dbReference type="SUPFAM" id="SSF51445">
    <property type="entry name" value="(Trans)glycosidases"/>
    <property type="match status" value="1"/>
</dbReference>
<dbReference type="OrthoDB" id="73875at2759"/>
<feature type="signal peptide" evidence="1">
    <location>
        <begin position="1"/>
        <end position="20"/>
    </location>
</feature>
<dbReference type="Proteomes" id="UP000070444">
    <property type="component" value="Unassembled WGS sequence"/>
</dbReference>
<keyword evidence="4" id="KW-1185">Reference proteome</keyword>
<feature type="domain" description="GH18" evidence="2">
    <location>
        <begin position="24"/>
        <end position="417"/>
    </location>
</feature>
<dbReference type="PANTHER" id="PTHR11177">
    <property type="entry name" value="CHITINASE"/>
    <property type="match status" value="1"/>
</dbReference>
<dbReference type="InterPro" id="IPR017853">
    <property type="entry name" value="GH"/>
</dbReference>
<feature type="chain" id="PRO_5007294683" evidence="1">
    <location>
        <begin position="21"/>
        <end position="475"/>
    </location>
</feature>
<reference evidence="3 4" key="1">
    <citation type="journal article" date="2015" name="Genome Biol. Evol.">
        <title>Phylogenomic analyses indicate that early fungi evolved digesting cell walls of algal ancestors of land plants.</title>
        <authorList>
            <person name="Chang Y."/>
            <person name="Wang S."/>
            <person name="Sekimoto S."/>
            <person name="Aerts A.L."/>
            <person name="Choi C."/>
            <person name="Clum A."/>
            <person name="LaButti K.M."/>
            <person name="Lindquist E.A."/>
            <person name="Yee Ngan C."/>
            <person name="Ohm R.A."/>
            <person name="Salamov A.A."/>
            <person name="Grigoriev I.V."/>
            <person name="Spatafora J.W."/>
            <person name="Berbee M.L."/>
        </authorList>
    </citation>
    <scope>NUCLEOTIDE SEQUENCE [LARGE SCALE GENOMIC DNA]</scope>
    <source>
        <strain evidence="3 4">NRRL 28638</strain>
    </source>
</reference>
<dbReference type="Pfam" id="PF00704">
    <property type="entry name" value="Glyco_hydro_18"/>
    <property type="match status" value="1"/>
</dbReference>
<dbReference type="Gene3D" id="3.10.50.10">
    <property type="match status" value="1"/>
</dbReference>
<dbReference type="GO" id="GO:0016787">
    <property type="term" value="F:hydrolase activity"/>
    <property type="evidence" value="ECO:0007669"/>
    <property type="project" value="UniProtKB-KW"/>
</dbReference>
<dbReference type="OMA" id="NGHWEWI"/>
<dbReference type="AlphaFoldDB" id="A0A137PCM3"/>
<protein>
    <submittedName>
        <fullName evidence="3">Glycoside hydrolase family 18 protein</fullName>
    </submittedName>
</protein>
<gene>
    <name evidence="3" type="ORF">CONCODRAFT_16003</name>
</gene>
<dbReference type="PANTHER" id="PTHR11177:SF317">
    <property type="entry name" value="CHITINASE 12-RELATED"/>
    <property type="match status" value="1"/>
</dbReference>
<sequence>MYSIKHLVVSLLLQSSITYADNGRVLMGYISTQNQTPVEGRVNVDEMPSSLTHVLFAFAEIDSKTNSCIILDDQMDTKDTSSPLLSSELKPNSTSCAADQQAKGNLGALYAFKKKNPHVQVLLSVGGASPERTKAFADSTSTDAGVDTLAKSCIKMALDYGLDGVDWDWETPDGTGQWENYLKLTTATRKYLNEFKDNKTYLQTIAILPSALTSSTGNGAAADVTSLKKMSDQLDFVNLMTYDSSPGSDRALHDSPLFAAPDSWGAHSMNDTVTRALTLIPANKLVVGSPLYGRQSVVVPFTRDSDKSSNRGLFQKIDTSKSNQGETIWYNQIRDNYLTNSDFVRYWDDSSKSPYLFNSNTNTFITYTDSESLLAVAQYIKDKNLAGIFFWHLGGSYNRKTKQEELVDFVASKLDKVDMRKRHVCAPRSPFCNIYSTCPASTNGDNVISGNFKSSIISPLSLTLLLSFTLALITV</sequence>
<accession>A0A137PCM3</accession>
<dbReference type="InterPro" id="IPR011583">
    <property type="entry name" value="Chitinase_II/V-like_cat"/>
</dbReference>